<keyword evidence="10" id="KW-0739">Sodium transport</keyword>
<feature type="non-terminal residue" evidence="13">
    <location>
        <position position="1"/>
    </location>
</feature>
<evidence type="ECO:0000256" key="4">
    <source>
        <dbReference type="ARBA" id="ARBA00022475"/>
    </source>
</evidence>
<dbReference type="Gene3D" id="1.20.1730.10">
    <property type="entry name" value="Sodium/glucose cotransporter"/>
    <property type="match status" value="1"/>
</dbReference>
<feature type="transmembrane region" description="Helical" evidence="12">
    <location>
        <begin position="268"/>
        <end position="289"/>
    </location>
</feature>
<accession>A0A8X6ND12</accession>
<dbReference type="Pfam" id="PF00474">
    <property type="entry name" value="SSF"/>
    <property type="match status" value="1"/>
</dbReference>
<comment type="subcellular location">
    <subcellularLocation>
        <location evidence="1">Cell membrane</location>
        <topology evidence="1">Multi-pass membrane protein</topology>
    </subcellularLocation>
</comment>
<dbReference type="InterPro" id="IPR001734">
    <property type="entry name" value="Na/solute_symporter"/>
</dbReference>
<sequence>GGLKAVMWADVFQAFMMYSCLFALIASGLQETGGLSEVYNTAKEAGRMDFFNFSGDPRIPYTFWNSIFYGVQFGLAHAVNQFEIQRLLAIRHLKDSQSAALWSSIPSFVMALLTTTTGLVMFAVFKNCDPLRQESGIGLTKADQIVPYYIVSRFISYPGLVGLCISGILCASLSSLSSALNSLSTVFVEDFIRPFFHIPHKTAKFKLNACAKTLVVVHGLLIIGLAFMTSQFTSVLQAVVVLDGMVLGPTLGVYLLGVLTVTANESGILIGLIFGALSSAWFGLGTSLFGTKYEGIPLSSEGCQALQWNFTEYDNSFLKLNKEMTNSSHSEGIEKLFPMHGISYIWTYCVGATLTITVAYIASLLINCRKEPDNVDSRLLCPLRRPQSYKFPKEIEMHSSHATK</sequence>
<dbReference type="InterPro" id="IPR038377">
    <property type="entry name" value="Na/Glc_symporter_sf"/>
</dbReference>
<evidence type="ECO:0000256" key="10">
    <source>
        <dbReference type="ARBA" id="ARBA00023201"/>
    </source>
</evidence>
<dbReference type="PROSITE" id="PS50283">
    <property type="entry name" value="NA_SOLUT_SYMP_3"/>
    <property type="match status" value="1"/>
</dbReference>
<evidence type="ECO:0000256" key="11">
    <source>
        <dbReference type="RuleBase" id="RU362091"/>
    </source>
</evidence>
<dbReference type="EMBL" id="BMAW01103101">
    <property type="protein sequence ID" value="GFT07495.1"/>
    <property type="molecule type" value="Genomic_DNA"/>
</dbReference>
<keyword evidence="3" id="KW-0813">Transport</keyword>
<feature type="transmembrane region" description="Helical" evidence="12">
    <location>
        <begin position="235"/>
        <end position="256"/>
    </location>
</feature>
<feature type="transmembrane region" description="Helical" evidence="12">
    <location>
        <begin position="100"/>
        <end position="125"/>
    </location>
</feature>
<dbReference type="PANTHER" id="PTHR42985">
    <property type="entry name" value="SODIUM-COUPLED MONOCARBOXYLATE TRANSPORTER"/>
    <property type="match status" value="1"/>
</dbReference>
<comment type="caution">
    <text evidence="13">The sequence shown here is derived from an EMBL/GenBank/DDBJ whole genome shotgun (WGS) entry which is preliminary data.</text>
</comment>
<proteinExistence type="inferred from homology"/>
<dbReference type="GO" id="GO:0005886">
    <property type="term" value="C:plasma membrane"/>
    <property type="evidence" value="ECO:0007669"/>
    <property type="project" value="UniProtKB-SubCell"/>
</dbReference>
<evidence type="ECO:0000256" key="1">
    <source>
        <dbReference type="ARBA" id="ARBA00004651"/>
    </source>
</evidence>
<feature type="transmembrane region" description="Helical" evidence="12">
    <location>
        <begin position="61"/>
        <end position="79"/>
    </location>
</feature>
<feature type="transmembrane region" description="Helical" evidence="12">
    <location>
        <begin position="7"/>
        <end position="29"/>
    </location>
</feature>
<evidence type="ECO:0000313" key="13">
    <source>
        <dbReference type="EMBL" id="GFT07495.1"/>
    </source>
</evidence>
<dbReference type="OrthoDB" id="6132759at2759"/>
<comment type="similarity">
    <text evidence="2 11">Belongs to the sodium:solute symporter (SSF) (TC 2.A.21) family.</text>
</comment>
<dbReference type="PANTHER" id="PTHR42985:SF40">
    <property type="entry name" value="LD47995P-RELATED"/>
    <property type="match status" value="1"/>
</dbReference>
<keyword evidence="6 12" id="KW-1133">Transmembrane helix</keyword>
<evidence type="ECO:0000256" key="8">
    <source>
        <dbReference type="ARBA" id="ARBA00023065"/>
    </source>
</evidence>
<evidence type="ECO:0000256" key="3">
    <source>
        <dbReference type="ARBA" id="ARBA00022448"/>
    </source>
</evidence>
<dbReference type="InterPro" id="IPR051163">
    <property type="entry name" value="Sodium:Solute_Symporter_SSF"/>
</dbReference>
<feature type="transmembrane region" description="Helical" evidence="12">
    <location>
        <begin position="160"/>
        <end position="188"/>
    </location>
</feature>
<name>A0A8X6ND12_NEPPI</name>
<evidence type="ECO:0000256" key="12">
    <source>
        <dbReference type="SAM" id="Phobius"/>
    </source>
</evidence>
<keyword evidence="9 12" id="KW-0472">Membrane</keyword>
<keyword evidence="5 12" id="KW-0812">Transmembrane</keyword>
<reference evidence="13" key="1">
    <citation type="submission" date="2020-08" db="EMBL/GenBank/DDBJ databases">
        <title>Multicomponent nature underlies the extraordinary mechanical properties of spider dragline silk.</title>
        <authorList>
            <person name="Kono N."/>
            <person name="Nakamura H."/>
            <person name="Mori M."/>
            <person name="Yoshida Y."/>
            <person name="Ohtoshi R."/>
            <person name="Malay A.D."/>
            <person name="Moran D.A.P."/>
            <person name="Tomita M."/>
            <person name="Numata K."/>
            <person name="Arakawa K."/>
        </authorList>
    </citation>
    <scope>NUCLEOTIDE SEQUENCE</scope>
</reference>
<dbReference type="GO" id="GO:0006814">
    <property type="term" value="P:sodium ion transport"/>
    <property type="evidence" value="ECO:0007669"/>
    <property type="project" value="UniProtKB-KW"/>
</dbReference>
<keyword evidence="7" id="KW-0915">Sodium</keyword>
<evidence type="ECO:0000313" key="14">
    <source>
        <dbReference type="Proteomes" id="UP000887013"/>
    </source>
</evidence>
<evidence type="ECO:0000256" key="9">
    <source>
        <dbReference type="ARBA" id="ARBA00023136"/>
    </source>
</evidence>
<dbReference type="GO" id="GO:0015293">
    <property type="term" value="F:symporter activity"/>
    <property type="evidence" value="ECO:0007669"/>
    <property type="project" value="TreeGrafter"/>
</dbReference>
<keyword evidence="14" id="KW-1185">Reference proteome</keyword>
<evidence type="ECO:0000256" key="7">
    <source>
        <dbReference type="ARBA" id="ARBA00023053"/>
    </source>
</evidence>
<evidence type="ECO:0000256" key="6">
    <source>
        <dbReference type="ARBA" id="ARBA00022989"/>
    </source>
</evidence>
<feature type="transmembrane region" description="Helical" evidence="12">
    <location>
        <begin position="209"/>
        <end position="229"/>
    </location>
</feature>
<dbReference type="Proteomes" id="UP000887013">
    <property type="component" value="Unassembled WGS sequence"/>
</dbReference>
<keyword evidence="8" id="KW-0406">Ion transport</keyword>
<evidence type="ECO:0000256" key="2">
    <source>
        <dbReference type="ARBA" id="ARBA00006434"/>
    </source>
</evidence>
<protein>
    <submittedName>
        <fullName evidence="13">Sodium-coupled monocarboxylate transporter 1</fullName>
    </submittedName>
</protein>
<gene>
    <name evidence="13" type="primary">slc5a8</name>
    <name evidence="13" type="ORF">NPIL_233481</name>
</gene>
<feature type="transmembrane region" description="Helical" evidence="12">
    <location>
        <begin position="345"/>
        <end position="368"/>
    </location>
</feature>
<organism evidence="13 14">
    <name type="scientific">Nephila pilipes</name>
    <name type="common">Giant wood spider</name>
    <name type="synonym">Nephila maculata</name>
    <dbReference type="NCBI Taxonomy" id="299642"/>
    <lineage>
        <taxon>Eukaryota</taxon>
        <taxon>Metazoa</taxon>
        <taxon>Ecdysozoa</taxon>
        <taxon>Arthropoda</taxon>
        <taxon>Chelicerata</taxon>
        <taxon>Arachnida</taxon>
        <taxon>Araneae</taxon>
        <taxon>Araneomorphae</taxon>
        <taxon>Entelegynae</taxon>
        <taxon>Araneoidea</taxon>
        <taxon>Nephilidae</taxon>
        <taxon>Nephila</taxon>
    </lineage>
</organism>
<dbReference type="AlphaFoldDB" id="A0A8X6ND12"/>
<keyword evidence="4" id="KW-1003">Cell membrane</keyword>
<evidence type="ECO:0000256" key="5">
    <source>
        <dbReference type="ARBA" id="ARBA00022692"/>
    </source>
</evidence>